<dbReference type="Proteomes" id="UP000477311">
    <property type="component" value="Unassembled WGS sequence"/>
</dbReference>
<dbReference type="GO" id="GO:0008137">
    <property type="term" value="F:NADH dehydrogenase (ubiquinone) activity"/>
    <property type="evidence" value="ECO:0007669"/>
    <property type="project" value="UniProtKB-UniRule"/>
</dbReference>
<feature type="transmembrane region" description="Helical" evidence="2">
    <location>
        <begin position="36"/>
        <end position="56"/>
    </location>
</feature>
<comment type="similarity">
    <text evidence="1 2">Belongs to the complex I subunit 6 family.</text>
</comment>
<dbReference type="RefSeq" id="WP_165107446.1">
    <property type="nucleotide sequence ID" value="NZ_JAAKYA010000053.1"/>
</dbReference>
<dbReference type="InterPro" id="IPR001457">
    <property type="entry name" value="NADH_UbQ/plastoQ_OxRdtase_su6"/>
</dbReference>
<feature type="transmembrane region" description="Helical" evidence="2">
    <location>
        <begin position="6"/>
        <end position="24"/>
    </location>
</feature>
<reference evidence="3 4" key="1">
    <citation type="submission" date="2020-02" db="EMBL/GenBank/DDBJ databases">
        <title>Draft genome sequence of Limisphaera ngatamarikiensis NGM72.4T, a thermophilic Verrucomicrobia grouped in subdivision 3.</title>
        <authorList>
            <person name="Carere C.R."/>
            <person name="Steen J."/>
            <person name="Hugenholtz P."/>
            <person name="Stott M.B."/>
        </authorList>
    </citation>
    <scope>NUCLEOTIDE SEQUENCE [LARGE SCALE GENOMIC DNA]</scope>
    <source>
        <strain evidence="3 4">NGM72.4</strain>
    </source>
</reference>
<feature type="transmembrane region" description="Helical" evidence="2">
    <location>
        <begin position="92"/>
        <end position="114"/>
    </location>
</feature>
<dbReference type="GO" id="GO:0048038">
    <property type="term" value="F:quinone binding"/>
    <property type="evidence" value="ECO:0007669"/>
    <property type="project" value="UniProtKB-UniRule"/>
</dbReference>
<comment type="function">
    <text evidence="2">NDH-1 shuttles electrons from NADH, via FMN and iron-sulfur (Fe-S) centers, to quinones in the respiratory chain. Couples the redox reaction to proton translocation (for every two electrons transferred, four hydrogen ions are translocated across the cytoplasmic membrane), and thus conserves the redox energy in a proton gradient.</text>
</comment>
<evidence type="ECO:0000256" key="2">
    <source>
        <dbReference type="RuleBase" id="RU004429"/>
    </source>
</evidence>
<comment type="caution">
    <text evidence="3">The sequence shown here is derived from an EMBL/GenBank/DDBJ whole genome shotgun (WGS) entry which is preliminary data.</text>
</comment>
<dbReference type="EC" id="7.1.1.-" evidence="2"/>
<sequence>MTLPDLLFYVFGLVALVSGALVVWNPFSRNPVYSALFLAVTILALSGLFVLLGAYFVAAVQVLVYAGAVMVLFLFVLMLLDLQEEARRRLRWAGLLTGGAAAALVTGLLLRALWMARPGRELAAPEMDGTVRWLGRLLFTDYLLPLQVMGLLLLAAMVGAIVISKRDLP</sequence>
<dbReference type="GO" id="GO:0005886">
    <property type="term" value="C:plasma membrane"/>
    <property type="evidence" value="ECO:0007669"/>
    <property type="project" value="UniProtKB-SubCell"/>
</dbReference>
<evidence type="ECO:0000313" key="3">
    <source>
        <dbReference type="EMBL" id="NGO39430.1"/>
    </source>
</evidence>
<keyword evidence="2" id="KW-1133">Transmembrane helix</keyword>
<gene>
    <name evidence="3" type="ORF">G4L39_08465</name>
</gene>
<keyword evidence="2" id="KW-0812">Transmembrane</keyword>
<feature type="transmembrane region" description="Helical" evidence="2">
    <location>
        <begin position="142"/>
        <end position="163"/>
    </location>
</feature>
<protein>
    <recommendedName>
        <fullName evidence="2">NADH-quinone oxidoreductase subunit J</fullName>
        <ecNumber evidence="2">7.1.1.-</ecNumber>
    </recommendedName>
</protein>
<evidence type="ECO:0000256" key="1">
    <source>
        <dbReference type="ARBA" id="ARBA00005698"/>
    </source>
</evidence>
<dbReference type="AlphaFoldDB" id="A0A6M1S228"/>
<dbReference type="EMBL" id="JAAKYA010000053">
    <property type="protein sequence ID" value="NGO39430.1"/>
    <property type="molecule type" value="Genomic_DNA"/>
</dbReference>
<proteinExistence type="inferred from homology"/>
<dbReference type="Gene3D" id="1.20.120.1200">
    <property type="entry name" value="NADH-ubiquinone/plastoquinone oxidoreductase chain 6, subunit NuoJ"/>
    <property type="match status" value="1"/>
</dbReference>
<evidence type="ECO:0000313" key="4">
    <source>
        <dbReference type="Proteomes" id="UP000477311"/>
    </source>
</evidence>
<comment type="subcellular location">
    <subcellularLocation>
        <location evidence="2">Cell membrane</location>
        <topology evidence="2">Multi-pass membrane protein</topology>
    </subcellularLocation>
</comment>
<keyword evidence="4" id="KW-1185">Reference proteome</keyword>
<organism evidence="3 4">
    <name type="scientific">Limisphaera ngatamarikiensis</name>
    <dbReference type="NCBI Taxonomy" id="1324935"/>
    <lineage>
        <taxon>Bacteria</taxon>
        <taxon>Pseudomonadati</taxon>
        <taxon>Verrucomicrobiota</taxon>
        <taxon>Verrucomicrobiia</taxon>
        <taxon>Limisphaerales</taxon>
        <taxon>Limisphaeraceae</taxon>
        <taxon>Limisphaera</taxon>
    </lineage>
</organism>
<dbReference type="InterPro" id="IPR042106">
    <property type="entry name" value="Nuo/plastoQ_OxRdtase_6_NuoJ"/>
</dbReference>
<dbReference type="Pfam" id="PF00499">
    <property type="entry name" value="Oxidored_q3"/>
    <property type="match status" value="1"/>
</dbReference>
<comment type="catalytic activity">
    <reaction evidence="2">
        <text>a quinone + NADH + 5 H(+)(in) = a quinol + NAD(+) + 4 H(+)(out)</text>
        <dbReference type="Rhea" id="RHEA:57888"/>
        <dbReference type="ChEBI" id="CHEBI:15378"/>
        <dbReference type="ChEBI" id="CHEBI:24646"/>
        <dbReference type="ChEBI" id="CHEBI:57540"/>
        <dbReference type="ChEBI" id="CHEBI:57945"/>
        <dbReference type="ChEBI" id="CHEBI:132124"/>
    </reaction>
</comment>
<dbReference type="PANTHER" id="PTHR33269">
    <property type="entry name" value="NADH-UBIQUINONE OXIDOREDUCTASE CHAIN 6"/>
    <property type="match status" value="1"/>
</dbReference>
<accession>A0A6M1S228</accession>
<name>A0A6M1S228_9BACT</name>
<feature type="transmembrane region" description="Helical" evidence="2">
    <location>
        <begin position="62"/>
        <end position="80"/>
    </location>
</feature>
<keyword evidence="2" id="KW-0874">Quinone</keyword>
<keyword evidence="2" id="KW-0520">NAD</keyword>
<dbReference type="PANTHER" id="PTHR33269:SF17">
    <property type="entry name" value="NADH-UBIQUINONE OXIDOREDUCTASE CHAIN 6"/>
    <property type="match status" value="1"/>
</dbReference>
<keyword evidence="2" id="KW-0472">Membrane</keyword>
<keyword evidence="2" id="KW-1003">Cell membrane</keyword>